<name>A0A0H5M0D4_YERIN</name>
<dbReference type="AlphaFoldDB" id="A0A0H5M0D4"/>
<evidence type="ECO:0000313" key="2">
    <source>
        <dbReference type="Proteomes" id="UP000043316"/>
    </source>
</evidence>
<protein>
    <submittedName>
        <fullName evidence="1">Uncharacterized protein</fullName>
    </submittedName>
</protein>
<accession>A0A0H5M0D4</accession>
<evidence type="ECO:0000313" key="1">
    <source>
        <dbReference type="EMBL" id="CRY56517.1"/>
    </source>
</evidence>
<proteinExistence type="predicted"/>
<dbReference type="Proteomes" id="UP000043316">
    <property type="component" value="Unassembled WGS sequence"/>
</dbReference>
<organism evidence="1 2">
    <name type="scientific">Yersinia intermedia</name>
    <dbReference type="NCBI Taxonomy" id="631"/>
    <lineage>
        <taxon>Bacteria</taxon>
        <taxon>Pseudomonadati</taxon>
        <taxon>Pseudomonadota</taxon>
        <taxon>Gammaproteobacteria</taxon>
        <taxon>Enterobacterales</taxon>
        <taxon>Yersiniaceae</taxon>
        <taxon>Yersinia</taxon>
    </lineage>
</organism>
<dbReference type="InterPro" id="IPR053855">
    <property type="entry name" value="DUF6931"/>
</dbReference>
<gene>
    <name evidence="1" type="ORF">ERS008476_03561</name>
</gene>
<dbReference type="Pfam" id="PF22011">
    <property type="entry name" value="DUF6931"/>
    <property type="match status" value="1"/>
</dbReference>
<dbReference type="EMBL" id="CWJI01000014">
    <property type="protein sequence ID" value="CRY56517.1"/>
    <property type="molecule type" value="Genomic_DNA"/>
</dbReference>
<sequence length="170" mass="19210">MNKLSQQVSAEIRAFLRPQRSWPENAEILLVQGEWEAMLILWLEQQPYHRALYKTHACLSDASDDSIWQRCHADIAQWLREPDEALRWRIFQQGNLLGFSTPLGALALSLFWSQGSMTPTGLDAVYPEPDLSPAMLLCSLKSSCLMLALEEAPLVGARILMTQLQKSEVA</sequence>
<dbReference type="RefSeq" id="WP_053010143.1">
    <property type="nucleotide sequence ID" value="NZ_CWJI01000014.1"/>
</dbReference>
<reference evidence="2" key="1">
    <citation type="submission" date="2015-03" db="EMBL/GenBank/DDBJ databases">
        <authorList>
            <consortium name="Pathogen Informatics"/>
        </authorList>
    </citation>
    <scope>NUCLEOTIDE SEQUENCE [LARGE SCALE GENOMIC DNA]</scope>
    <source>
        <strain evidence="2">R148</strain>
    </source>
</reference>